<organism evidence="2 3">
    <name type="scientific">Corynespora cassiicola Philippines</name>
    <dbReference type="NCBI Taxonomy" id="1448308"/>
    <lineage>
        <taxon>Eukaryota</taxon>
        <taxon>Fungi</taxon>
        <taxon>Dikarya</taxon>
        <taxon>Ascomycota</taxon>
        <taxon>Pezizomycotina</taxon>
        <taxon>Dothideomycetes</taxon>
        <taxon>Pleosporomycetidae</taxon>
        <taxon>Pleosporales</taxon>
        <taxon>Corynesporascaceae</taxon>
        <taxon>Corynespora</taxon>
    </lineage>
</organism>
<dbReference type="PROSITE" id="PS50181">
    <property type="entry name" value="FBOX"/>
    <property type="match status" value="1"/>
</dbReference>
<name>A0A2T2N871_CORCC</name>
<gene>
    <name evidence="2" type="ORF">BS50DRAFT_143888</name>
</gene>
<sequence length="367" mass="42472">MDTDIFCVLCGNPFDLENDIYNIDSTAAKFKWIRDVRILGSTRAMHTMLLTASTATGVLPKNLSGSKTVFLSEEIRWVSTDADFFHLDGSYYNVLCRDIAGNALFPLHYTCLELGCRVFRSQSEADSGGLTPYFLEMLNGMLKQRFKYRAGSAKRDLHHMFNLKIDCDHYGPRSLLALNELGWWSGAYEKFLTDPLDVPGIAAFIFDILVSLPRAKDIYIERPHPEGKLRPLETLPNELLDRINDYLPARSVIALHDTSRALAYKIRLDDRFWRTQLLSGSLIPQIWDINPRELEVLQDEWKKAVPTDSARWNWRSLVRNLRRTRIPITHRETLLENIPKGYRNRCRIWNIMSEAFSQREMAPEKND</sequence>
<proteinExistence type="predicted"/>
<evidence type="ECO:0000313" key="2">
    <source>
        <dbReference type="EMBL" id="PSN61652.1"/>
    </source>
</evidence>
<reference evidence="2 3" key="1">
    <citation type="journal article" date="2018" name="Front. Microbiol.">
        <title>Genome-Wide Analysis of Corynespora cassiicola Leaf Fall Disease Putative Effectors.</title>
        <authorList>
            <person name="Lopez D."/>
            <person name="Ribeiro S."/>
            <person name="Label P."/>
            <person name="Fumanal B."/>
            <person name="Venisse J.S."/>
            <person name="Kohler A."/>
            <person name="de Oliveira R.R."/>
            <person name="Labutti K."/>
            <person name="Lipzen A."/>
            <person name="Lail K."/>
            <person name="Bauer D."/>
            <person name="Ohm R.A."/>
            <person name="Barry K.W."/>
            <person name="Spatafora J."/>
            <person name="Grigoriev I.V."/>
            <person name="Martin F.M."/>
            <person name="Pujade-Renaud V."/>
        </authorList>
    </citation>
    <scope>NUCLEOTIDE SEQUENCE [LARGE SCALE GENOMIC DNA]</scope>
    <source>
        <strain evidence="2 3">Philippines</strain>
    </source>
</reference>
<evidence type="ECO:0000313" key="3">
    <source>
        <dbReference type="Proteomes" id="UP000240883"/>
    </source>
</evidence>
<dbReference type="SUPFAM" id="SSF81383">
    <property type="entry name" value="F-box domain"/>
    <property type="match status" value="1"/>
</dbReference>
<dbReference type="InterPro" id="IPR001810">
    <property type="entry name" value="F-box_dom"/>
</dbReference>
<feature type="domain" description="F-box" evidence="1">
    <location>
        <begin position="229"/>
        <end position="276"/>
    </location>
</feature>
<dbReference type="EMBL" id="KZ678143">
    <property type="protein sequence ID" value="PSN61652.1"/>
    <property type="molecule type" value="Genomic_DNA"/>
</dbReference>
<dbReference type="Gene3D" id="1.20.1280.50">
    <property type="match status" value="1"/>
</dbReference>
<dbReference type="STRING" id="1448308.A0A2T2N871"/>
<evidence type="ECO:0000259" key="1">
    <source>
        <dbReference type="PROSITE" id="PS50181"/>
    </source>
</evidence>
<keyword evidence="3" id="KW-1185">Reference proteome</keyword>
<accession>A0A2T2N871</accession>
<dbReference type="OrthoDB" id="3932329at2759"/>
<dbReference type="InterPro" id="IPR036047">
    <property type="entry name" value="F-box-like_dom_sf"/>
</dbReference>
<dbReference type="AlphaFoldDB" id="A0A2T2N871"/>
<dbReference type="Proteomes" id="UP000240883">
    <property type="component" value="Unassembled WGS sequence"/>
</dbReference>
<protein>
    <recommendedName>
        <fullName evidence="1">F-box domain-containing protein</fullName>
    </recommendedName>
</protein>